<comment type="caution">
    <text evidence="1">The sequence shown here is derived from an EMBL/GenBank/DDBJ whole genome shotgun (WGS) entry which is preliminary data.</text>
</comment>
<dbReference type="EMBL" id="QFMX01000013">
    <property type="protein sequence ID" value="PZO72303.1"/>
    <property type="molecule type" value="Genomic_DNA"/>
</dbReference>
<sequence>MIRAVKEGKKFKGQNTSYDPDTGEVRLHGNLIANVKATPPFWTMAGWGSHTTRDRVNGLIDLLGDSELRGVCQRDHEQHVMVGDKTVPIDTRKRYPFVSVLVAIEGL</sequence>
<gene>
    <name evidence="1" type="ORF">DI640_13090</name>
</gene>
<protein>
    <submittedName>
        <fullName evidence="1">Uncharacterized protein</fullName>
    </submittedName>
</protein>
<accession>A0A2W4YR93</accession>
<name>A0A2W4YR93_9SPHN</name>
<dbReference type="Proteomes" id="UP000249555">
    <property type="component" value="Unassembled WGS sequence"/>
</dbReference>
<dbReference type="Pfam" id="PF23790">
    <property type="entry name" value="Kyano_Gp96"/>
    <property type="match status" value="1"/>
</dbReference>
<reference evidence="1 2" key="1">
    <citation type="submission" date="2017-08" db="EMBL/GenBank/DDBJ databases">
        <title>Infants hospitalized years apart are colonized by the same room-sourced microbial strains.</title>
        <authorList>
            <person name="Brooks B."/>
            <person name="Olm M.R."/>
            <person name="Firek B.A."/>
            <person name="Baker R."/>
            <person name="Thomas B.C."/>
            <person name="Morowitz M.J."/>
            <person name="Banfield J.F."/>
        </authorList>
    </citation>
    <scope>NUCLEOTIDE SEQUENCE [LARGE SCALE GENOMIC DNA]</scope>
    <source>
        <strain evidence="1">S2_018_000_R3_119</strain>
    </source>
</reference>
<evidence type="ECO:0000313" key="1">
    <source>
        <dbReference type="EMBL" id="PZO72303.1"/>
    </source>
</evidence>
<proteinExistence type="predicted"/>
<evidence type="ECO:0000313" key="2">
    <source>
        <dbReference type="Proteomes" id="UP000249555"/>
    </source>
</evidence>
<organism evidence="1 2">
    <name type="scientific">Sphingomonas taxi</name>
    <dbReference type="NCBI Taxonomy" id="1549858"/>
    <lineage>
        <taxon>Bacteria</taxon>
        <taxon>Pseudomonadati</taxon>
        <taxon>Pseudomonadota</taxon>
        <taxon>Alphaproteobacteria</taxon>
        <taxon>Sphingomonadales</taxon>
        <taxon>Sphingomonadaceae</taxon>
        <taxon>Sphingomonas</taxon>
    </lineage>
</organism>
<dbReference type="AlphaFoldDB" id="A0A2W4YR93"/>
<dbReference type="InterPro" id="IPR057004">
    <property type="entry name" value="Gp90-like"/>
</dbReference>